<dbReference type="Proteomes" id="UP000395019">
    <property type="component" value="Segment"/>
</dbReference>
<protein>
    <submittedName>
        <fullName evidence="2">Lytic transglycosylase</fullName>
    </submittedName>
</protein>
<dbReference type="SUPFAM" id="SSF53955">
    <property type="entry name" value="Lysozyme-like"/>
    <property type="match status" value="1"/>
</dbReference>
<accession>A0A5Q2UBW2</accession>
<evidence type="ECO:0000313" key="3">
    <source>
        <dbReference type="Proteomes" id="UP000395019"/>
    </source>
</evidence>
<dbReference type="Pfam" id="PF01464">
    <property type="entry name" value="SLT"/>
    <property type="match status" value="1"/>
</dbReference>
<feature type="domain" description="Transglycosylase SLT" evidence="1">
    <location>
        <begin position="13"/>
        <end position="126"/>
    </location>
</feature>
<name>A0A5Q2UBW2_9CAUD</name>
<sequence>MALDLSGLTQDQMIAKAAAYAGVPESIVRGQWRVESGNGRARKDADGVIRSKAGAQGDFQVMPSTQAVIEQRTGKKYDVRNFQDNLEMYAHIMQENMQLAKGDVTTALRIYQGGTNRKNWGQENAAYAPSVLGGAAAPAVASVPNISQSTTDLNAAWNGAGNMTNRTWSGASIPDAWTGAPIEGRNALASAAKEHIGKIRAGIAELSMGQVAQEGGSAAEAVGKAQAVRASDQVVPWWVRQEVEGLNTGARKALLDQTEGALAQDRADEELRNSLTALDKWGAAFDSGIGAAISNQLAREDTAIPEGWKYDPKEWEKSWMTADELEDIRDASYSPNELKYVSDRQWMRRQSMRIKDQQTGWGSFGYDMVAGFTDPGNWAVGGITGLGAKTLGVGSAALIAEGRVGASLASAAAENAVGSVVTDVALVGMGERRNMADFLTDAAFATTIGTAMHIPGARSAAQIRDRATIELSASNAATYGEAWNADLKSRAVTELGENANPVLLNNRIHQLAKAETLDWLRASMADVPDDFRVFARPDVQEVNTQAGATGALARDVDNVDANTGAYREVGDAGQSHDPLLERAWKAAGIKGGSVDGVLKYLESNAAVPEDFRAIANALKRGGRLDTVRIVPESELDKWFAGGVGPGMRVAGGYNPSLDAMAMRNYTPEVVLHEMLHAATLRELRTNSVFGNEMEELLMHVNNSIGSVDSSLTNAAMEMRINQPQAGFLANADELISYGLTNRQVQAVLRQMPAPNNTRPNAWEWLKDKIARVMGLKNQESALERLMSVVGENIGAEVRDPQAATRQTRGMLANSIFKSNRERKAFYTRSGLDKSVSDDAMRVQVAEVMARAERFSSKYNIDAAKLGTIMQRFGLEATSTTLMSSQSSVARMLAITLLENPEGAAGRHTTAAMDRHSRFESFMGTRPRQWEAAYRLWRSDVRGIGAIKDFATGWKARGDFEYAVKLYRETRFNGGDIPDAHEAVKAMARELDRGYNRMAAEQRAAGTVGGQRLPEEDVEGYESRTWLGGTIAAAGPVRREGIRQAMRDQFEVMGELYGDDFLDKFATKYLERIERKAAGIIQAPGQVFSESQADTLRDTLRAMSLNEAEIQKVMGKYSRGGAKHTKARIDLDVTKQYTDAEGSFRLMDYLDNRVMDNYRKYAGRVAGDIALAKHGILGDAGINVAREAMRLTGATDKELKAFDQVMSEFLGRPVGDGDPTVLANARLLTSAIQLGGAGINQAAEYSNGLAAVGAAGVAEAISIAPRMRGEIMRILKGEESGNDILTGFEFISGRGFGLAGYDLHMFNSLDTQASMYGSERAGFLTSLVQKAAHANRILSGQRAVLAVQQRGFAEVLIAKGVKFLRDGAEADVALKDMGIDDVLLNRLRASQDQVVRWGADGKLEAVDPRNVTELADRQAWLAFYNAINRGTSQILQDTFIGETGKWAHNGWLKLLFQHRTFSLVAQQKQLGRYVGNYGAWQTAGLIAAAMAVAAPLQALRVASRVALMDDAERDKAIDENILSPLALGKATLNYVSATGMLNDVLDVGTGVAGGWYEYAADTQGPTWLKQLAGGQFGNRKEVIGGQFAPSLGVINDFAQGVAGKPENLADVIPGGRLPMVIPLLKGAASQWKDE</sequence>
<evidence type="ECO:0000313" key="2">
    <source>
        <dbReference type="EMBL" id="QGH45071.1"/>
    </source>
</evidence>
<reference evidence="2 3" key="1">
    <citation type="submission" date="2019-09" db="EMBL/GenBank/DDBJ databases">
        <title>Phages that infect the bacterial plant pathogen.</title>
        <authorList>
            <person name="Lightbourn L."/>
            <person name="Amarillas L."/>
            <person name="Estrada M."/>
            <person name="Leon R."/>
            <person name="Leon J."/>
        </authorList>
    </citation>
    <scope>NUCLEOTIDE SEQUENCE [LARGE SCALE GENOMIC DNA]</scope>
</reference>
<dbReference type="InterPro" id="IPR008258">
    <property type="entry name" value="Transglycosylase_SLT_dom_1"/>
</dbReference>
<dbReference type="EMBL" id="MN478375">
    <property type="protein sequence ID" value="QGH45071.1"/>
    <property type="molecule type" value="Genomic_DNA"/>
</dbReference>
<dbReference type="Gene3D" id="1.10.530.10">
    <property type="match status" value="1"/>
</dbReference>
<evidence type="ECO:0000259" key="1">
    <source>
        <dbReference type="Pfam" id="PF01464"/>
    </source>
</evidence>
<organism evidence="2 3">
    <name type="scientific">Bacteriophage Titan-X</name>
    <dbReference type="NCBI Taxonomy" id="2662140"/>
    <lineage>
        <taxon>Viruses</taxon>
        <taxon>Duplodnaviria</taxon>
        <taxon>Heunggongvirae</taxon>
        <taxon>Uroviricota</taxon>
        <taxon>Caudoviricetes</taxon>
        <taxon>Autographivirales</taxon>
        <taxon>Autonotataviridae</taxon>
        <taxon>Gujervirinae</taxon>
        <taxon>Pradovirus</taxon>
        <taxon>Pradovirus titanX</taxon>
    </lineage>
</organism>
<dbReference type="InterPro" id="IPR023346">
    <property type="entry name" value="Lysozyme-like_dom_sf"/>
</dbReference>
<keyword evidence="3" id="KW-1185">Reference proteome</keyword>
<proteinExistence type="predicted"/>